<evidence type="ECO:0000256" key="1">
    <source>
        <dbReference type="RuleBase" id="RU003936"/>
    </source>
</evidence>
<dbReference type="InterPro" id="IPR011322">
    <property type="entry name" value="N-reg_PII-like_a/b"/>
</dbReference>
<comment type="similarity">
    <text evidence="1">Belongs to the P(II) protein family.</text>
</comment>
<dbReference type="PANTHER" id="PTHR30115:SF11">
    <property type="entry name" value="NITROGEN REGULATORY PROTEIN P-II HOMOLOG"/>
    <property type="match status" value="1"/>
</dbReference>
<dbReference type="OrthoDB" id="9802729at2"/>
<gene>
    <name evidence="2" type="ORF">CM240_3008</name>
</gene>
<organism evidence="2 3">
    <name type="scientific">Clostridium bornimense</name>
    <dbReference type="NCBI Taxonomy" id="1216932"/>
    <lineage>
        <taxon>Bacteria</taxon>
        <taxon>Bacillati</taxon>
        <taxon>Bacillota</taxon>
        <taxon>Clostridia</taxon>
        <taxon>Eubacteriales</taxon>
        <taxon>Clostridiaceae</taxon>
        <taxon>Clostridium</taxon>
    </lineage>
</organism>
<dbReference type="GO" id="GO:0030234">
    <property type="term" value="F:enzyme regulator activity"/>
    <property type="evidence" value="ECO:0007669"/>
    <property type="project" value="InterPro"/>
</dbReference>
<dbReference type="RefSeq" id="WP_044040278.1">
    <property type="nucleotide sequence ID" value="NZ_HG917869.1"/>
</dbReference>
<dbReference type="PANTHER" id="PTHR30115">
    <property type="entry name" value="NITROGEN REGULATORY PROTEIN P-II"/>
    <property type="match status" value="1"/>
</dbReference>
<protein>
    <submittedName>
        <fullName evidence="2">Nitrogen regulatory protein P-II</fullName>
    </submittedName>
</protein>
<dbReference type="SUPFAM" id="SSF54913">
    <property type="entry name" value="GlnB-like"/>
    <property type="match status" value="1"/>
</dbReference>
<dbReference type="PROSITE" id="PS00638">
    <property type="entry name" value="PII_GLNB_CTER"/>
    <property type="match status" value="1"/>
</dbReference>
<keyword evidence="3" id="KW-1185">Reference proteome</keyword>
<dbReference type="HOGENOM" id="CLU_082268_0_0_9"/>
<proteinExistence type="inferred from homology"/>
<dbReference type="GO" id="GO:0005524">
    <property type="term" value="F:ATP binding"/>
    <property type="evidence" value="ECO:0007669"/>
    <property type="project" value="TreeGrafter"/>
</dbReference>
<dbReference type="PROSITE" id="PS51343">
    <property type="entry name" value="PII_GLNB_DOM"/>
    <property type="match status" value="1"/>
</dbReference>
<evidence type="ECO:0000313" key="3">
    <source>
        <dbReference type="Proteomes" id="UP000019426"/>
    </source>
</evidence>
<dbReference type="KEGG" id="clt:CM240_3008"/>
<dbReference type="InterPro" id="IPR017918">
    <property type="entry name" value="N-reg_PII_CS"/>
</dbReference>
<dbReference type="Proteomes" id="UP000019426">
    <property type="component" value="Chromosome M2/40_rep2"/>
</dbReference>
<dbReference type="Gene3D" id="3.30.70.120">
    <property type="match status" value="1"/>
</dbReference>
<name>W6SK21_9CLOT</name>
<dbReference type="eggNOG" id="COG0347">
    <property type="taxonomic scope" value="Bacteria"/>
</dbReference>
<dbReference type="SMART" id="SM00938">
    <property type="entry name" value="P-II"/>
    <property type="match status" value="1"/>
</dbReference>
<accession>W6SK21</accession>
<sequence>MKKIEAIIRPTKLEELKDALIKENISGITISQVLGCGNQYGYKEYYRASELILNVLPKVEIKMVVEDDKVDGIIKLITSIAKTGEVGDGKIFVSDVCNCIRIRTGEEGPGAL</sequence>
<dbReference type="GO" id="GO:0005829">
    <property type="term" value="C:cytosol"/>
    <property type="evidence" value="ECO:0007669"/>
    <property type="project" value="TreeGrafter"/>
</dbReference>
<dbReference type="AlphaFoldDB" id="W6SK21"/>
<dbReference type="InterPro" id="IPR015867">
    <property type="entry name" value="N-reg_PII/ATP_PRibTrfase_C"/>
</dbReference>
<reference evidence="2 3" key="1">
    <citation type="submission" date="2013-11" db="EMBL/GenBank/DDBJ databases">
        <title>Complete genome sequence of Clostridum sp. M2/40.</title>
        <authorList>
            <person name="Wibberg D."/>
            <person name="Puehler A."/>
            <person name="Schlueter A."/>
        </authorList>
    </citation>
    <scope>NUCLEOTIDE SEQUENCE [LARGE SCALE GENOMIC DNA]</scope>
    <source>
        <strain evidence="3">M2/40</strain>
    </source>
</reference>
<dbReference type="PATRIC" id="fig|1216932.3.peg.2975"/>
<dbReference type="EMBL" id="HG917869">
    <property type="protein sequence ID" value="CDM70125.1"/>
    <property type="molecule type" value="Genomic_DNA"/>
</dbReference>
<dbReference type="STRING" id="1216932.CM240_3008"/>
<dbReference type="Pfam" id="PF00543">
    <property type="entry name" value="P-II"/>
    <property type="match status" value="1"/>
</dbReference>
<evidence type="ECO:0000313" key="2">
    <source>
        <dbReference type="EMBL" id="CDM70125.1"/>
    </source>
</evidence>
<dbReference type="InterPro" id="IPR002187">
    <property type="entry name" value="N-reg_PII"/>
</dbReference>
<dbReference type="PRINTS" id="PR00340">
    <property type="entry name" value="PIIGLNB"/>
</dbReference>
<dbReference type="GO" id="GO:0006808">
    <property type="term" value="P:regulation of nitrogen utilization"/>
    <property type="evidence" value="ECO:0007669"/>
    <property type="project" value="InterPro"/>
</dbReference>